<keyword evidence="3" id="KW-1185">Reference proteome</keyword>
<reference evidence="2 3" key="1">
    <citation type="journal article" date="2010" name="Science">
        <title>Genomic comparison of the ants Camponotus floridanus and Harpegnathos saltator.</title>
        <authorList>
            <person name="Bonasio R."/>
            <person name="Zhang G."/>
            <person name="Ye C."/>
            <person name="Mutti N.S."/>
            <person name="Fang X."/>
            <person name="Qin N."/>
            <person name="Donahue G."/>
            <person name="Yang P."/>
            <person name="Li Q."/>
            <person name="Li C."/>
            <person name="Zhang P."/>
            <person name="Huang Z."/>
            <person name="Berger S.L."/>
            <person name="Reinberg D."/>
            <person name="Wang J."/>
            <person name="Liebig J."/>
        </authorList>
    </citation>
    <scope>NUCLEOTIDE SEQUENCE [LARGE SCALE GENOMIC DNA]</scope>
    <source>
        <strain evidence="2 3">R22 G/1</strain>
    </source>
</reference>
<organism evidence="3">
    <name type="scientific">Harpegnathos saltator</name>
    <name type="common">Jerdon's jumping ant</name>
    <dbReference type="NCBI Taxonomy" id="610380"/>
    <lineage>
        <taxon>Eukaryota</taxon>
        <taxon>Metazoa</taxon>
        <taxon>Ecdysozoa</taxon>
        <taxon>Arthropoda</taxon>
        <taxon>Hexapoda</taxon>
        <taxon>Insecta</taxon>
        <taxon>Pterygota</taxon>
        <taxon>Neoptera</taxon>
        <taxon>Endopterygota</taxon>
        <taxon>Hymenoptera</taxon>
        <taxon>Apocrita</taxon>
        <taxon>Aculeata</taxon>
        <taxon>Formicoidea</taxon>
        <taxon>Formicidae</taxon>
        <taxon>Ponerinae</taxon>
        <taxon>Ponerini</taxon>
        <taxon>Harpegnathos</taxon>
    </lineage>
</organism>
<feature type="domain" description="PiggyBac transposable element-derived protein" evidence="1">
    <location>
        <begin position="1"/>
        <end position="335"/>
    </location>
</feature>
<dbReference type="Proteomes" id="UP000008237">
    <property type="component" value="Unassembled WGS sequence"/>
</dbReference>
<protein>
    <submittedName>
        <fullName evidence="2">PiggyBac transposable element-derived protein 4</fullName>
    </submittedName>
</protein>
<dbReference type="OrthoDB" id="8123139at2759"/>
<name>E2C5T7_HARSA</name>
<dbReference type="Pfam" id="PF13843">
    <property type="entry name" value="DDE_Tnp_1_7"/>
    <property type="match status" value="1"/>
</dbReference>
<evidence type="ECO:0000313" key="2">
    <source>
        <dbReference type="EMBL" id="EFN76693.1"/>
    </source>
</evidence>
<accession>E2C5T7</accession>
<dbReference type="InterPro" id="IPR029526">
    <property type="entry name" value="PGBD"/>
</dbReference>
<gene>
    <name evidence="2" type="ORF">EAI_06956</name>
</gene>
<dbReference type="PANTHER" id="PTHR46599:SF6">
    <property type="entry name" value="DUAL SPECIFICITY PHOSPHATASE 26"/>
    <property type="match status" value="1"/>
</dbReference>
<dbReference type="PANTHER" id="PTHR46599">
    <property type="entry name" value="PIGGYBAC TRANSPOSABLE ELEMENT-DERIVED PROTEIN 4"/>
    <property type="match status" value="1"/>
</dbReference>
<proteinExistence type="predicted"/>
<evidence type="ECO:0000259" key="1">
    <source>
        <dbReference type="Pfam" id="PF13843"/>
    </source>
</evidence>
<feature type="non-terminal residue" evidence="2">
    <location>
        <position position="1"/>
    </location>
</feature>
<dbReference type="OMA" id="IINISAC"/>
<sequence>PVIAFRLFMTANIMRIIVDYTNKEGRKVYKDEWIDIDDITLDAYFGILILAGVYNAYCQSTDELFASTNRAEYRAIFSKQKFQNITRVLRFDTRDDRNHRDKLSPIREVYTLWNSALHRNYNPHQNVTIDEQLIKFKGHCPFRQYIPNKPEKYGIKMFVLCDSEIKYCCNTDIYTGRAPKGLTYFMTLEKSGHNITCDNFFTSYELAVDLLRNHKMTMVGTVRKNKRFLPYHIVNVKHRMVETSLFAFAENPDVTITSYVPKKNRCVVLMSTKHHDTTCIAEKKNKPEIIQFYNDTKAGVDLLDQMIGSYTCKRKTNRWPMAVLSAIINISACNALVLYKECNANWVHAGKKYKRREFLKDLGMKLVEPEIMRRKKMPR</sequence>
<dbReference type="AlphaFoldDB" id="E2C5T7"/>
<feature type="non-terminal residue" evidence="2">
    <location>
        <position position="379"/>
    </location>
</feature>
<dbReference type="EMBL" id="GL452813">
    <property type="protein sequence ID" value="EFN76693.1"/>
    <property type="molecule type" value="Genomic_DNA"/>
</dbReference>
<dbReference type="InParanoid" id="E2C5T7"/>
<evidence type="ECO:0000313" key="3">
    <source>
        <dbReference type="Proteomes" id="UP000008237"/>
    </source>
</evidence>